<evidence type="ECO:0000313" key="2">
    <source>
        <dbReference type="EMBL" id="GAA0342533.1"/>
    </source>
</evidence>
<accession>A0ABN0WNY5</accession>
<comment type="caution">
    <text evidence="2">The sequence shown here is derived from an EMBL/GenBank/DDBJ whole genome shotgun (WGS) entry which is preliminary data.</text>
</comment>
<name>A0ABN0WNY5_9BACI</name>
<sequence length="64" mass="6879">MTEINLPLKLAKPAQRALAKAGYTDINDLTNVTEEDLLNLHGMGSKALGQLKAALAEKGLTFKQ</sequence>
<dbReference type="RefSeq" id="WP_343802251.1">
    <property type="nucleotide sequence ID" value="NZ_BAAADJ010000061.1"/>
</dbReference>
<gene>
    <name evidence="2" type="ORF">GCM10008967_36190</name>
</gene>
<organism evidence="2 3">
    <name type="scientific">Bacillus carboniphilus</name>
    <dbReference type="NCBI Taxonomy" id="86663"/>
    <lineage>
        <taxon>Bacteria</taxon>
        <taxon>Bacillati</taxon>
        <taxon>Bacillota</taxon>
        <taxon>Bacilli</taxon>
        <taxon>Bacillales</taxon>
        <taxon>Bacillaceae</taxon>
        <taxon>Bacillus</taxon>
    </lineage>
</organism>
<protein>
    <recommendedName>
        <fullName evidence="1">RNA polymerase alpha subunit C-terminal domain-containing protein</fullName>
    </recommendedName>
</protein>
<dbReference type="InterPro" id="IPR011260">
    <property type="entry name" value="RNAP_asu_C"/>
</dbReference>
<keyword evidence="3" id="KW-1185">Reference proteome</keyword>
<dbReference type="Pfam" id="PF03118">
    <property type="entry name" value="RNA_pol_A_CTD"/>
    <property type="match status" value="1"/>
</dbReference>
<proteinExistence type="predicted"/>
<dbReference type="EMBL" id="BAAADJ010000061">
    <property type="protein sequence ID" value="GAA0342533.1"/>
    <property type="molecule type" value="Genomic_DNA"/>
</dbReference>
<reference evidence="3" key="1">
    <citation type="journal article" date="2019" name="Int. J. Syst. Evol. Microbiol.">
        <title>The Global Catalogue of Microorganisms (GCM) 10K type strain sequencing project: providing services to taxonomists for standard genome sequencing and annotation.</title>
        <authorList>
            <consortium name="The Broad Institute Genomics Platform"/>
            <consortium name="The Broad Institute Genome Sequencing Center for Infectious Disease"/>
            <person name="Wu L."/>
            <person name="Ma J."/>
        </authorList>
    </citation>
    <scope>NUCLEOTIDE SEQUENCE [LARGE SCALE GENOMIC DNA]</scope>
    <source>
        <strain evidence="3">JCM 9731</strain>
    </source>
</reference>
<feature type="domain" description="RNA polymerase alpha subunit C-terminal" evidence="1">
    <location>
        <begin position="10"/>
        <end position="57"/>
    </location>
</feature>
<dbReference type="SUPFAM" id="SSF47789">
    <property type="entry name" value="C-terminal domain of RNA polymerase alpha subunit"/>
    <property type="match status" value="1"/>
</dbReference>
<dbReference type="Gene3D" id="1.10.150.20">
    <property type="entry name" value="5' to 3' exonuclease, C-terminal subdomain"/>
    <property type="match status" value="1"/>
</dbReference>
<evidence type="ECO:0000313" key="3">
    <source>
        <dbReference type="Proteomes" id="UP001500782"/>
    </source>
</evidence>
<evidence type="ECO:0000259" key="1">
    <source>
        <dbReference type="Pfam" id="PF03118"/>
    </source>
</evidence>
<dbReference type="Proteomes" id="UP001500782">
    <property type="component" value="Unassembled WGS sequence"/>
</dbReference>